<dbReference type="OrthoDB" id="2507214at2759"/>
<dbReference type="Proteomes" id="UP000037035">
    <property type="component" value="Unassembled WGS sequence"/>
</dbReference>
<accession>A0A0L6U7T6</accession>
<organism evidence="1 2">
    <name type="scientific">Puccinia sorghi</name>
    <dbReference type="NCBI Taxonomy" id="27349"/>
    <lineage>
        <taxon>Eukaryota</taxon>
        <taxon>Fungi</taxon>
        <taxon>Dikarya</taxon>
        <taxon>Basidiomycota</taxon>
        <taxon>Pucciniomycotina</taxon>
        <taxon>Pucciniomycetes</taxon>
        <taxon>Pucciniales</taxon>
        <taxon>Pucciniaceae</taxon>
        <taxon>Puccinia</taxon>
    </lineage>
</organism>
<dbReference type="EMBL" id="LAVV01014614">
    <property type="protein sequence ID" value="KNZ44576.1"/>
    <property type="molecule type" value="Genomic_DNA"/>
</dbReference>
<dbReference type="VEuPathDB" id="FungiDB:VP01_9008g1"/>
<gene>
    <name evidence="1" type="ORF">VP01_9008g1</name>
</gene>
<proteinExistence type="predicted"/>
<evidence type="ECO:0000313" key="1">
    <source>
        <dbReference type="EMBL" id="KNZ44576.1"/>
    </source>
</evidence>
<evidence type="ECO:0000313" key="2">
    <source>
        <dbReference type="Proteomes" id="UP000037035"/>
    </source>
</evidence>
<dbReference type="AlphaFoldDB" id="A0A0L6U7T6"/>
<keyword evidence="2" id="KW-1185">Reference proteome</keyword>
<comment type="caution">
    <text evidence="1">The sequence shown here is derived from an EMBL/GenBank/DDBJ whole genome shotgun (WGS) entry which is preliminary data.</text>
</comment>
<protein>
    <submittedName>
        <fullName evidence="1">Uncharacterized protein</fullName>
    </submittedName>
</protein>
<reference evidence="1 2" key="1">
    <citation type="submission" date="2015-08" db="EMBL/GenBank/DDBJ databases">
        <title>Next Generation Sequencing and Analysis of the Genome of Puccinia sorghi L Schw, the Causal Agent of Maize Common Rust.</title>
        <authorList>
            <person name="Rochi L."/>
            <person name="Burguener G."/>
            <person name="Darino M."/>
            <person name="Turjanski A."/>
            <person name="Kreff E."/>
            <person name="Dieguez M.J."/>
            <person name="Sacco F."/>
        </authorList>
    </citation>
    <scope>NUCLEOTIDE SEQUENCE [LARGE SCALE GENOMIC DNA]</scope>
    <source>
        <strain evidence="1 2">RO10H11247</strain>
    </source>
</reference>
<sequence>MIRRRKIEVEVEGVRDEEWLIWEVIELRRLRSNGSCPAKGKMNGFEMMAINLHNQSPSKINQTPSQMKD</sequence>
<name>A0A0L6U7T6_9BASI</name>